<evidence type="ECO:0000313" key="2">
    <source>
        <dbReference type="EMBL" id="QYM77858.1"/>
    </source>
</evidence>
<sequence>MSTLYVLATADPELAAAWERQLPPGRSSLRLSPQALSGGTQPGFAAVVILDATAEPDLPVALARCPTIYVGEPRSVPFEQARMSARARTFLSYEESVSRLGEFLPLVEEIAEKQSMMELLLEKARRTEATRAPVRAVTPDPAEWWDFFEGAIDNLDSRDRLLSEFRRASRHLLRASHAVFFLRETDGFRADRGTSFFDADDPIVAFLENHPAVIDGANWDAPADPVAELAVRNRLALWGARLLVPIHDNGRLLGLIVLGVRDDGQPYDENDRMRAVIFARLLRQCLVKAAQLARLNNLAEQLNLGAKYLPRTLVLGADESAPRHVPVVVRDLIGRARRSREVCRVAPMEGQPFRASAGVIVETGGVWAYWEEASGEVHDAAARQRAGRRELLRELALTFSHEMGNSLVSLATFRQAAEGQTAPAALLHAAKADIARLEALNQHLGMMQLLHEAERRATDVRELMQQIGAELELRVEVGPDPVPLNAAPRLLEFALRALIGTLAENRADLGVRDLTLQVRSTGEGAERTALLSVKGKRLELEGILPEPVLNGVPNQGRLAVFIAKEIIRLHHGEIHAGPGIEGTEILISLRSL</sequence>
<proteinExistence type="predicted"/>
<accession>A0A8F9XIQ9</accession>
<dbReference type="Pfam" id="PF01590">
    <property type="entry name" value="GAF"/>
    <property type="match status" value="1"/>
</dbReference>
<reference evidence="2" key="1">
    <citation type="submission" date="2021-08" db="EMBL/GenBank/DDBJ databases">
        <title>Genome of a novel bacterium of the phylum Verrucomicrobia, Oleiharenicola sp. KSB-15.</title>
        <authorList>
            <person name="Chung J.-H."/>
            <person name="Ahn J.-H."/>
            <person name="Yoon Y."/>
            <person name="Kim D.-Y."/>
            <person name="An S.-H."/>
            <person name="Park I."/>
            <person name="Yeon J."/>
        </authorList>
    </citation>
    <scope>NUCLEOTIDE SEQUENCE</scope>
    <source>
        <strain evidence="2">KSB-15</strain>
    </source>
</reference>
<protein>
    <submittedName>
        <fullName evidence="2">GAF domain-containing protein</fullName>
    </submittedName>
</protein>
<organism evidence="2 3">
    <name type="scientific">Horticoccus luteus</name>
    <dbReference type="NCBI Taxonomy" id="2862869"/>
    <lineage>
        <taxon>Bacteria</taxon>
        <taxon>Pseudomonadati</taxon>
        <taxon>Verrucomicrobiota</taxon>
        <taxon>Opitutia</taxon>
        <taxon>Opitutales</taxon>
        <taxon>Opitutaceae</taxon>
        <taxon>Horticoccus</taxon>
    </lineage>
</organism>
<dbReference type="KEGG" id="ole:K0B96_11060"/>
<dbReference type="InterPro" id="IPR003018">
    <property type="entry name" value="GAF"/>
</dbReference>
<dbReference type="Proteomes" id="UP000825051">
    <property type="component" value="Chromosome"/>
</dbReference>
<dbReference type="InterPro" id="IPR029016">
    <property type="entry name" value="GAF-like_dom_sf"/>
</dbReference>
<dbReference type="EMBL" id="CP080507">
    <property type="protein sequence ID" value="QYM77858.1"/>
    <property type="molecule type" value="Genomic_DNA"/>
</dbReference>
<dbReference type="SUPFAM" id="SSF55781">
    <property type="entry name" value="GAF domain-like"/>
    <property type="match status" value="1"/>
</dbReference>
<feature type="domain" description="GAF" evidence="1">
    <location>
        <begin position="158"/>
        <end position="284"/>
    </location>
</feature>
<dbReference type="RefSeq" id="WP_220160962.1">
    <property type="nucleotide sequence ID" value="NZ_CP080507.1"/>
</dbReference>
<evidence type="ECO:0000313" key="3">
    <source>
        <dbReference type="Proteomes" id="UP000825051"/>
    </source>
</evidence>
<keyword evidence="3" id="KW-1185">Reference proteome</keyword>
<evidence type="ECO:0000259" key="1">
    <source>
        <dbReference type="Pfam" id="PF01590"/>
    </source>
</evidence>
<name>A0A8F9XIQ9_9BACT</name>
<dbReference type="AlphaFoldDB" id="A0A8F9XIQ9"/>
<gene>
    <name evidence="2" type="ORF">K0B96_11060</name>
</gene>
<dbReference type="Gene3D" id="3.30.450.40">
    <property type="match status" value="1"/>
</dbReference>